<accession>A0A2I1M7E0</accession>
<proteinExistence type="predicted"/>
<organism evidence="1 2">
    <name type="scientific">Alloscardovia omnicolens</name>
    <dbReference type="NCBI Taxonomy" id="419015"/>
    <lineage>
        <taxon>Bacteria</taxon>
        <taxon>Bacillati</taxon>
        <taxon>Actinomycetota</taxon>
        <taxon>Actinomycetes</taxon>
        <taxon>Bifidobacteriales</taxon>
        <taxon>Bifidobacteriaceae</taxon>
        <taxon>Alloscardovia</taxon>
    </lineage>
</organism>
<dbReference type="RefSeq" id="WP_101541152.1">
    <property type="nucleotide sequence ID" value="NZ_PKGU01000001.1"/>
</dbReference>
<name>A0A2I1M7E0_9BIFI</name>
<dbReference type="AlphaFoldDB" id="A0A2I1M7E0"/>
<protein>
    <submittedName>
        <fullName evidence="1">Uncharacterized protein</fullName>
    </submittedName>
</protein>
<gene>
    <name evidence="1" type="ORF">CYJ32_01010</name>
</gene>
<reference evidence="1 2" key="1">
    <citation type="submission" date="2017-12" db="EMBL/GenBank/DDBJ databases">
        <title>Phylogenetic diversity of female urinary microbiome.</title>
        <authorList>
            <person name="Thomas-White K."/>
            <person name="Wolfe A.J."/>
        </authorList>
    </citation>
    <scope>NUCLEOTIDE SEQUENCE [LARGE SCALE GENOMIC DNA]</scope>
    <source>
        <strain evidence="1 2">UMB0064</strain>
    </source>
</reference>
<evidence type="ECO:0000313" key="1">
    <source>
        <dbReference type="EMBL" id="PKZ16051.1"/>
    </source>
</evidence>
<sequence length="157" mass="17721">MDDKAGSLAFDTYYRIGQNRKEVIKFHISQCVDGDIDKRTCVKLAYNSCNIACLAIDIVRGRLGSNMLRNLAQPRVINQIENLARLLREEPSAQQVPWADASRKHMPVILRTMNGFAVSPVYFESNIGLTLGGQSCWANVVMRACGHKWSCTHCDFW</sequence>
<dbReference type="EMBL" id="PKGU01000001">
    <property type="protein sequence ID" value="PKZ16051.1"/>
    <property type="molecule type" value="Genomic_DNA"/>
</dbReference>
<comment type="caution">
    <text evidence="1">The sequence shown here is derived from an EMBL/GenBank/DDBJ whole genome shotgun (WGS) entry which is preliminary data.</text>
</comment>
<dbReference type="Proteomes" id="UP000242263">
    <property type="component" value="Unassembled WGS sequence"/>
</dbReference>
<evidence type="ECO:0000313" key="2">
    <source>
        <dbReference type="Proteomes" id="UP000242263"/>
    </source>
</evidence>